<accession>W0EXN3</accession>
<keyword evidence="3" id="KW-1185">Reference proteome</keyword>
<feature type="coiled-coil region" evidence="1">
    <location>
        <begin position="645"/>
        <end position="748"/>
    </location>
</feature>
<proteinExistence type="predicted"/>
<dbReference type="eggNOG" id="COG4913">
    <property type="taxonomic scope" value="Bacteria"/>
</dbReference>
<dbReference type="EMBL" id="CP007035">
    <property type="protein sequence ID" value="AHF15575.1"/>
    <property type="molecule type" value="Genomic_DNA"/>
</dbReference>
<dbReference type="Proteomes" id="UP000003586">
    <property type="component" value="Chromosome"/>
</dbReference>
<evidence type="ECO:0000313" key="3">
    <source>
        <dbReference type="Proteomes" id="UP000003586"/>
    </source>
</evidence>
<reference evidence="2 3" key="1">
    <citation type="submission" date="2013-12" db="EMBL/GenBank/DDBJ databases">
        <authorList>
            <consortium name="DOE Joint Genome Institute"/>
            <person name="Eisen J."/>
            <person name="Huntemann M."/>
            <person name="Han J."/>
            <person name="Chen A."/>
            <person name="Kyrpides N."/>
            <person name="Mavromatis K."/>
            <person name="Markowitz V."/>
            <person name="Palaniappan K."/>
            <person name="Ivanova N."/>
            <person name="Schaumberg A."/>
            <person name="Pati A."/>
            <person name="Liolios K."/>
            <person name="Nordberg H.P."/>
            <person name="Cantor M.N."/>
            <person name="Hua S.X."/>
            <person name="Woyke T."/>
        </authorList>
    </citation>
    <scope>NUCLEOTIDE SEQUENCE [LARGE SCALE GENOMIC DNA]</scope>
    <source>
        <strain evidence="3">DSM 19437</strain>
    </source>
</reference>
<gene>
    <name evidence="2" type="ORF">NIASO_11220</name>
</gene>
<dbReference type="InterPro" id="IPR027417">
    <property type="entry name" value="P-loop_NTPase"/>
</dbReference>
<name>W0EXN3_9BACT</name>
<dbReference type="Pfam" id="PF13558">
    <property type="entry name" value="SbcC_Walker_B"/>
    <property type="match status" value="1"/>
</dbReference>
<dbReference type="OrthoDB" id="174137at2"/>
<dbReference type="CDD" id="cd00267">
    <property type="entry name" value="ABC_ATPase"/>
    <property type="match status" value="1"/>
</dbReference>
<dbReference type="Gene3D" id="3.40.1140.10">
    <property type="match status" value="1"/>
</dbReference>
<dbReference type="Pfam" id="PF13555">
    <property type="entry name" value="AAA_29"/>
    <property type="match status" value="1"/>
</dbReference>
<dbReference type="SUPFAM" id="SSF52540">
    <property type="entry name" value="P-loop containing nucleoside triphosphate hydrolases"/>
    <property type="match status" value="1"/>
</dbReference>
<dbReference type="Gene3D" id="3.40.50.300">
    <property type="entry name" value="P-loop containing nucleotide triphosphate hydrolases"/>
    <property type="match status" value="1"/>
</dbReference>
<organism evidence="2 3">
    <name type="scientific">Niabella soli DSM 19437</name>
    <dbReference type="NCBI Taxonomy" id="929713"/>
    <lineage>
        <taxon>Bacteria</taxon>
        <taxon>Pseudomonadati</taxon>
        <taxon>Bacteroidota</taxon>
        <taxon>Chitinophagia</taxon>
        <taxon>Chitinophagales</taxon>
        <taxon>Chitinophagaceae</taxon>
        <taxon>Niabella</taxon>
    </lineage>
</organism>
<dbReference type="RefSeq" id="WP_008585576.1">
    <property type="nucleotide sequence ID" value="NZ_CP007035.1"/>
</dbReference>
<sequence>MQLSVFSTDNEKSGFRLQYMEVFNWGTFDDKIHTIHPDGETSLLTGANGSGKTTFVDALLTLIVPEKRYRFYNQSSGSEKKGDRTEETYVLGGYGTINSETGVTRSLYLREKKEEAYSILLVNFTNEDLQEVTLFQVRYFNNGELKRQFGVARKSLHIESDFKPFDLGNAWKKRIDKQYNQGSRKQVDWFDSASKYAQRLVEVLGMQSLQALTLFNQTVGIKVLGNLDDFIRTHMLEPRDMETKFQELKKHLGTLLDAQRNIEKAEEQIRLLQPIQEHYAAFENLKTEQEQLRQSIHTATIWKSFTQAALLQNALEQDNAAIKETEKQVAFVKLEIDRLHESERVTRNQIDQNKAGQRLKQLEQELQNLHARKKTTESNLVLFTNWCATLHFEEKTAPDEEAYKRILKEISRAGMRLSREQRLNEDDEFDAKTQLQKSNEEKTKIETELNILLHSKSNIPAHLIRLRQDLCQALKLDADDLPFAGELVQVKAGEQMWQPALEKLLHSFSLRLLVPDKYYKKVTRYINQTSLGTRLVYYHVKESMAVLAEDQTVFYKLDFHPDHPLSNWLQQQIIQQFAHVCLEDEKTIERYQKAITLNGLIKNRDRHEKDDRPGGSDASRYVMGWNNEHKKEALITRRHALTTIINQSAEIIERAQKKADRLQKQFNALSRLQEHEGFETIDVEQLQRQIHQTESQVKQLSESNDQLKELTRQLEQLLQEKTAMDVKREKLTIEKTTLQNQVDAMLQRQAALEPLLELITPNDKDQLLQFQQQHHATLSAVTLHNIEGVYFNFKEQLEAAATAAQTRLFKEENKLNKAITQIRNPAPAILQRFPGWNGDVQHLPEDAAYAGEFLEWLKKLEIENLPKYRKDFENFINDTITYKIGGLNEEMEKWEREINNSVDKLNQSLGHINFNRLPDTYIQLGKRKVQDSNVHAFRNALLEALPQAANWQQSSFEEKAIHFREKVQPLIDNLDESETYRARVMDVRNWFEFWADEKYRNTNELKKTYRQMGQLSGGEKAQLTYTILCSAIAYQFGITREGKNSRSLRFIAVDESFSNQDEDKATYLMELCKQLHLQLLVVTPSDKIQIVQDYIAHVHLAQRVNNRHSIMYNMTIKELQQQMKKE</sequence>
<evidence type="ECO:0000256" key="1">
    <source>
        <dbReference type="SAM" id="Coils"/>
    </source>
</evidence>
<evidence type="ECO:0008006" key="4">
    <source>
        <dbReference type="Google" id="ProtNLM"/>
    </source>
</evidence>
<dbReference type="KEGG" id="nso:NIASO_11220"/>
<dbReference type="STRING" id="929713.NIASO_11220"/>
<evidence type="ECO:0000313" key="2">
    <source>
        <dbReference type="EMBL" id="AHF15575.1"/>
    </source>
</evidence>
<keyword evidence="1" id="KW-0175">Coiled coil</keyword>
<dbReference type="AlphaFoldDB" id="W0EXN3"/>
<feature type="coiled-coil region" evidence="1">
    <location>
        <begin position="248"/>
        <end position="379"/>
    </location>
</feature>
<protein>
    <recommendedName>
        <fullName evidence="4">AAA family ATPase</fullName>
    </recommendedName>
</protein>
<dbReference type="HOGENOM" id="CLU_009013_0_0_10"/>